<name>A0A3Q3WQE2_MOLML</name>
<evidence type="ECO:0000259" key="2">
    <source>
        <dbReference type="Pfam" id="PF08718"/>
    </source>
</evidence>
<comment type="similarity">
    <text evidence="1">Belongs to the GLTP family.</text>
</comment>
<evidence type="ECO:0000313" key="3">
    <source>
        <dbReference type="Ensembl" id="ENSMMOP00000014632.1"/>
    </source>
</evidence>
<dbReference type="InterPro" id="IPR036497">
    <property type="entry name" value="GLTP_sf"/>
</dbReference>
<evidence type="ECO:0000256" key="1">
    <source>
        <dbReference type="ARBA" id="ARBA00007148"/>
    </source>
</evidence>
<dbReference type="OMA" id="KECPGQS"/>
<dbReference type="GO" id="GO:1902387">
    <property type="term" value="F:ceramide 1-phosphate binding"/>
    <property type="evidence" value="ECO:0007669"/>
    <property type="project" value="TreeGrafter"/>
</dbReference>
<dbReference type="GO" id="GO:0032691">
    <property type="term" value="P:negative regulation of interleukin-1 beta production"/>
    <property type="evidence" value="ECO:0007669"/>
    <property type="project" value="UniProtKB-ARBA"/>
</dbReference>
<dbReference type="Proteomes" id="UP000261620">
    <property type="component" value="Unplaced"/>
</dbReference>
<proteinExistence type="inferred from homology"/>
<dbReference type="Pfam" id="PF08718">
    <property type="entry name" value="GLTP"/>
    <property type="match status" value="1"/>
</dbReference>
<accession>A0A3Q3WQE2</accession>
<dbReference type="FunFam" id="1.10.3520.10:FF:000002">
    <property type="entry name" value="Ceramide-1-phosphate transfer protein"/>
    <property type="match status" value="1"/>
</dbReference>
<dbReference type="Gene3D" id="1.10.3520.10">
    <property type="entry name" value="Glycolipid transfer protein"/>
    <property type="match status" value="1"/>
</dbReference>
<dbReference type="GO" id="GO:0005829">
    <property type="term" value="C:cytosol"/>
    <property type="evidence" value="ECO:0007669"/>
    <property type="project" value="TreeGrafter"/>
</dbReference>
<dbReference type="InterPro" id="IPR014830">
    <property type="entry name" value="Glycolipid_transfer_prot_dom"/>
</dbReference>
<feature type="domain" description="Glycolipid transfer protein" evidence="2">
    <location>
        <begin position="85"/>
        <end position="244"/>
    </location>
</feature>
<dbReference type="SUPFAM" id="SSF110004">
    <property type="entry name" value="Glycolipid transfer protein, GLTP"/>
    <property type="match status" value="1"/>
</dbReference>
<sequence length="282" mass="32183">MCFSIFIELQCVFIVSVSINLFPTTFVFSEPQTLDRPSVITDSELTTEESGVAPPIIRECPGQLFQAKHLLEHLKSSLADTDDVLLEPYLQSWDQLLNFMESLGTMVSFFSQKMKEKIKLIRELSLKWSTDAHEKRAVSAQVYRSVRSMVEAELKAGVVDFSRRTDSGCRTLLRLHRSLLWLKLMLEGLAEGPDADGRYKTTGELSRDAYQVALAPHHPWMLRQAAELVFLVLPDRQYFLNLVCVQSQQEATPILHVIMHALMLVHTQTQRILAEHDMLELP</sequence>
<reference evidence="3" key="1">
    <citation type="submission" date="2025-08" db="UniProtKB">
        <authorList>
            <consortium name="Ensembl"/>
        </authorList>
    </citation>
    <scope>IDENTIFICATION</scope>
</reference>
<organism evidence="3 4">
    <name type="scientific">Mola mola</name>
    <name type="common">Ocean sunfish</name>
    <name type="synonym">Tetraodon mola</name>
    <dbReference type="NCBI Taxonomy" id="94237"/>
    <lineage>
        <taxon>Eukaryota</taxon>
        <taxon>Metazoa</taxon>
        <taxon>Chordata</taxon>
        <taxon>Craniata</taxon>
        <taxon>Vertebrata</taxon>
        <taxon>Euteleostomi</taxon>
        <taxon>Actinopterygii</taxon>
        <taxon>Neopterygii</taxon>
        <taxon>Teleostei</taxon>
        <taxon>Neoteleostei</taxon>
        <taxon>Acanthomorphata</taxon>
        <taxon>Eupercaria</taxon>
        <taxon>Tetraodontiformes</taxon>
        <taxon>Molidae</taxon>
        <taxon>Mola</taxon>
    </lineage>
</organism>
<dbReference type="AlphaFoldDB" id="A0A3Q3WQE2"/>
<evidence type="ECO:0000313" key="4">
    <source>
        <dbReference type="Proteomes" id="UP000261620"/>
    </source>
</evidence>
<dbReference type="PANTHER" id="PTHR10219">
    <property type="entry name" value="GLYCOLIPID TRANSFER PROTEIN-RELATED"/>
    <property type="match status" value="1"/>
</dbReference>
<dbReference type="PANTHER" id="PTHR10219:SF19">
    <property type="entry name" value="GLYCOLIPID TRANSFER PROTEIN DOMAIN-CONTAINING PROTEIN 2"/>
    <property type="match status" value="1"/>
</dbReference>
<keyword evidence="4" id="KW-1185">Reference proteome</keyword>
<dbReference type="GO" id="GO:0016020">
    <property type="term" value="C:membrane"/>
    <property type="evidence" value="ECO:0007669"/>
    <property type="project" value="TreeGrafter"/>
</dbReference>
<dbReference type="Ensembl" id="ENSMMOT00000014867.1">
    <property type="protein sequence ID" value="ENSMMOP00000014632.1"/>
    <property type="gene ID" value="ENSMMOG00000011186.1"/>
</dbReference>
<dbReference type="GO" id="GO:1902388">
    <property type="term" value="F:ceramide 1-phosphate transfer activity"/>
    <property type="evidence" value="ECO:0007669"/>
    <property type="project" value="TreeGrafter"/>
</dbReference>
<protein>
    <recommendedName>
        <fullName evidence="2">Glycolipid transfer protein domain-containing protein</fullName>
    </recommendedName>
</protein>
<reference evidence="3" key="2">
    <citation type="submission" date="2025-09" db="UniProtKB">
        <authorList>
            <consortium name="Ensembl"/>
        </authorList>
    </citation>
    <scope>IDENTIFICATION</scope>
</reference>